<dbReference type="Pfam" id="PF12668">
    <property type="entry name" value="DUF3791"/>
    <property type="match status" value="1"/>
</dbReference>
<proteinExistence type="predicted"/>
<accession>A0A1H9SIU7</accession>
<dbReference type="OrthoDB" id="361365at2"/>
<organism evidence="1 2">
    <name type="scientific">Butyrivibrio fibrisolvens</name>
    <dbReference type="NCBI Taxonomy" id="831"/>
    <lineage>
        <taxon>Bacteria</taxon>
        <taxon>Bacillati</taxon>
        <taxon>Bacillota</taxon>
        <taxon>Clostridia</taxon>
        <taxon>Lachnospirales</taxon>
        <taxon>Lachnospiraceae</taxon>
        <taxon>Butyrivibrio</taxon>
    </lineage>
</organism>
<dbReference type="AlphaFoldDB" id="A0A1H9SIU7"/>
<evidence type="ECO:0008006" key="3">
    <source>
        <dbReference type="Google" id="ProtNLM"/>
    </source>
</evidence>
<reference evidence="1 2" key="1">
    <citation type="submission" date="2016-10" db="EMBL/GenBank/DDBJ databases">
        <authorList>
            <person name="de Groot N.N."/>
        </authorList>
    </citation>
    <scope>NUCLEOTIDE SEQUENCE [LARGE SCALE GENOMIC DNA]</scope>
    <source>
        <strain evidence="1 2">AR40</strain>
    </source>
</reference>
<dbReference type="EMBL" id="FOGJ01000012">
    <property type="protein sequence ID" value="SER84884.1"/>
    <property type="molecule type" value="Genomic_DNA"/>
</dbReference>
<dbReference type="InterPro" id="IPR024269">
    <property type="entry name" value="DUF3791"/>
</dbReference>
<dbReference type="Proteomes" id="UP000182584">
    <property type="component" value="Unassembled WGS sequence"/>
</dbReference>
<gene>
    <name evidence="1" type="ORF">SAMN04487884_11263</name>
</gene>
<protein>
    <recommendedName>
        <fullName evidence="3">DUF3791 domain-containing protein</fullName>
    </recommendedName>
</protein>
<dbReference type="RefSeq" id="WP_027216313.1">
    <property type="nucleotide sequence ID" value="NZ_FOGJ01000012.1"/>
</dbReference>
<evidence type="ECO:0000313" key="1">
    <source>
        <dbReference type="EMBL" id="SER84884.1"/>
    </source>
</evidence>
<name>A0A1H9SIU7_BUTFI</name>
<evidence type="ECO:0000313" key="2">
    <source>
        <dbReference type="Proteomes" id="UP000182584"/>
    </source>
</evidence>
<sequence length="71" mass="8164">MDKDTFSFVVYIIHACANKWGKLPSSVYDILDRSGCISKYLVPHYDILRTQSTAYIVEDVAVYLKVRGYNL</sequence>